<dbReference type="SUPFAM" id="SSF160379">
    <property type="entry name" value="SP0830-like"/>
    <property type="match status" value="1"/>
</dbReference>
<dbReference type="AlphaFoldDB" id="A0AA41Q158"/>
<accession>A0AA41Q158</accession>
<evidence type="ECO:0000313" key="1">
    <source>
        <dbReference type="EMBL" id="MCF2529593.1"/>
    </source>
</evidence>
<name>A0AA41Q158_9ACTN</name>
<organism evidence="1 2">
    <name type="scientific">Yinghuangia soli</name>
    <dbReference type="NCBI Taxonomy" id="2908204"/>
    <lineage>
        <taxon>Bacteria</taxon>
        <taxon>Bacillati</taxon>
        <taxon>Actinomycetota</taxon>
        <taxon>Actinomycetes</taxon>
        <taxon>Kitasatosporales</taxon>
        <taxon>Streptomycetaceae</taxon>
        <taxon>Yinghuangia</taxon>
    </lineage>
</organism>
<gene>
    <name evidence="1" type="ORF">LZ495_20560</name>
</gene>
<dbReference type="PIRSF" id="PIRSF008502">
    <property type="entry name" value="UCP008502"/>
    <property type="match status" value="1"/>
</dbReference>
<dbReference type="PANTHER" id="PTHR36439">
    <property type="entry name" value="BLL4334 PROTEIN"/>
    <property type="match status" value="1"/>
</dbReference>
<comment type="caution">
    <text evidence="1">The sequence shown here is derived from an EMBL/GenBank/DDBJ whole genome shotgun (WGS) entry which is preliminary data.</text>
</comment>
<sequence>MSRYIALLRGVNVGGGNKVPMAELRALLADLGYTSVKTLLQSGNAVFTVPAGPADSPGQVTEAVEKALEKQYGRTISVMVRTPDELRAVMAANPLTVGHPSRFLVNFYAGPVDAERLAGFDAEAHAPDRFAVAGREIYYDFPDGMGNSKLPAAIDRTLKTLGTARNWNTVTKLLAIADEE</sequence>
<dbReference type="Pfam" id="PF08002">
    <property type="entry name" value="DUF1697"/>
    <property type="match status" value="1"/>
</dbReference>
<protein>
    <submittedName>
        <fullName evidence="1">DUF1697 domain-containing protein</fullName>
    </submittedName>
</protein>
<evidence type="ECO:0000313" key="2">
    <source>
        <dbReference type="Proteomes" id="UP001165378"/>
    </source>
</evidence>
<dbReference type="InterPro" id="IPR012545">
    <property type="entry name" value="DUF1697"/>
</dbReference>
<dbReference type="EMBL" id="JAKFHA010000012">
    <property type="protein sequence ID" value="MCF2529593.1"/>
    <property type="molecule type" value="Genomic_DNA"/>
</dbReference>
<dbReference type="RefSeq" id="WP_235053961.1">
    <property type="nucleotide sequence ID" value="NZ_JAKFHA010000012.1"/>
</dbReference>
<reference evidence="1" key="1">
    <citation type="submission" date="2022-01" db="EMBL/GenBank/DDBJ databases">
        <title>Genome-Based Taxonomic Classification of the Phylum Actinobacteria.</title>
        <authorList>
            <person name="Gao Y."/>
        </authorList>
    </citation>
    <scope>NUCLEOTIDE SEQUENCE</scope>
    <source>
        <strain evidence="1">KLBMP 8922</strain>
    </source>
</reference>
<keyword evidence="2" id="KW-1185">Reference proteome</keyword>
<dbReference type="PANTHER" id="PTHR36439:SF1">
    <property type="entry name" value="DUF1697 DOMAIN-CONTAINING PROTEIN"/>
    <property type="match status" value="1"/>
</dbReference>
<dbReference type="Gene3D" id="3.30.70.1280">
    <property type="entry name" value="SP0830-like domains"/>
    <property type="match status" value="1"/>
</dbReference>
<dbReference type="Proteomes" id="UP001165378">
    <property type="component" value="Unassembled WGS sequence"/>
</dbReference>
<proteinExistence type="predicted"/>